<keyword evidence="4 5" id="KW-0472">Membrane</keyword>
<evidence type="ECO:0000313" key="6">
    <source>
        <dbReference type="EMBL" id="QDU35218.1"/>
    </source>
</evidence>
<feature type="transmembrane region" description="Helical" evidence="5">
    <location>
        <begin position="12"/>
        <end position="31"/>
    </location>
</feature>
<keyword evidence="1" id="KW-1003">Cell membrane</keyword>
<gene>
    <name evidence="6" type="ORF">KS4_32980</name>
</gene>
<feature type="transmembrane region" description="Helical" evidence="5">
    <location>
        <begin position="137"/>
        <end position="155"/>
    </location>
</feature>
<organism evidence="6 7">
    <name type="scientific">Poriferisphaera corsica</name>
    <dbReference type="NCBI Taxonomy" id="2528020"/>
    <lineage>
        <taxon>Bacteria</taxon>
        <taxon>Pseudomonadati</taxon>
        <taxon>Planctomycetota</taxon>
        <taxon>Phycisphaerae</taxon>
        <taxon>Phycisphaerales</taxon>
        <taxon>Phycisphaeraceae</taxon>
        <taxon>Poriferisphaera</taxon>
    </lineage>
</organism>
<evidence type="ECO:0000256" key="4">
    <source>
        <dbReference type="ARBA" id="ARBA00023136"/>
    </source>
</evidence>
<evidence type="ECO:0000256" key="5">
    <source>
        <dbReference type="SAM" id="Phobius"/>
    </source>
</evidence>
<evidence type="ECO:0000313" key="7">
    <source>
        <dbReference type="Proteomes" id="UP000317369"/>
    </source>
</evidence>
<name>A0A517YYD1_9BACT</name>
<reference evidence="6 7" key="1">
    <citation type="submission" date="2019-02" db="EMBL/GenBank/DDBJ databases">
        <title>Deep-cultivation of Planctomycetes and their phenomic and genomic characterization uncovers novel biology.</title>
        <authorList>
            <person name="Wiegand S."/>
            <person name="Jogler M."/>
            <person name="Boedeker C."/>
            <person name="Pinto D."/>
            <person name="Vollmers J."/>
            <person name="Rivas-Marin E."/>
            <person name="Kohn T."/>
            <person name="Peeters S.H."/>
            <person name="Heuer A."/>
            <person name="Rast P."/>
            <person name="Oberbeckmann S."/>
            <person name="Bunk B."/>
            <person name="Jeske O."/>
            <person name="Meyerdierks A."/>
            <person name="Storesund J.E."/>
            <person name="Kallscheuer N."/>
            <person name="Luecker S."/>
            <person name="Lage O.M."/>
            <person name="Pohl T."/>
            <person name="Merkel B.J."/>
            <person name="Hornburger P."/>
            <person name="Mueller R.-W."/>
            <person name="Bruemmer F."/>
            <person name="Labrenz M."/>
            <person name="Spormann A.M."/>
            <person name="Op den Camp H."/>
            <person name="Overmann J."/>
            <person name="Amann R."/>
            <person name="Jetten M.S.M."/>
            <person name="Mascher T."/>
            <person name="Medema M.H."/>
            <person name="Devos D.P."/>
            <person name="Kaster A.-K."/>
            <person name="Ovreas L."/>
            <person name="Rohde M."/>
            <person name="Galperin M.Y."/>
            <person name="Jogler C."/>
        </authorList>
    </citation>
    <scope>NUCLEOTIDE SEQUENCE [LARGE SCALE GENOMIC DNA]</scope>
    <source>
        <strain evidence="6 7">KS4</strain>
    </source>
</reference>
<dbReference type="InterPro" id="IPR019691">
    <property type="entry name" value="DUF2585"/>
</dbReference>
<feature type="transmembrane region" description="Helical" evidence="5">
    <location>
        <begin position="64"/>
        <end position="83"/>
    </location>
</feature>
<protein>
    <submittedName>
        <fullName evidence="6">Uncharacterized protein</fullName>
    </submittedName>
</protein>
<dbReference type="EMBL" id="CP036425">
    <property type="protein sequence ID" value="QDU35218.1"/>
    <property type="molecule type" value="Genomic_DNA"/>
</dbReference>
<keyword evidence="7" id="KW-1185">Reference proteome</keyword>
<sequence length="198" mass="22583">MGLIKTTIKMWLWGIYAFAFLLVVGGMVGAMKYMGRLWWCACGQPRLWGGEVDSAHNSQHLIDWYSLSHVLHGFIFYWALSPINKIPGIKIGKRWLFLAALTIEAAWEVLENSPIVIDRYRQTVAQGYTGDTVVNSLGDLLCCALGFWIAYILGWKKTLAIFIIIELTMLYFIRDNLTLNVIMLIYPIDSITQWQLGS</sequence>
<keyword evidence="2 5" id="KW-0812">Transmembrane</keyword>
<evidence type="ECO:0000256" key="3">
    <source>
        <dbReference type="ARBA" id="ARBA00022989"/>
    </source>
</evidence>
<keyword evidence="3 5" id="KW-1133">Transmembrane helix</keyword>
<dbReference type="Proteomes" id="UP000317369">
    <property type="component" value="Chromosome"/>
</dbReference>
<dbReference type="RefSeq" id="WP_200761347.1">
    <property type="nucleotide sequence ID" value="NZ_CP036425.1"/>
</dbReference>
<dbReference type="KEGG" id="pcor:KS4_32980"/>
<dbReference type="AlphaFoldDB" id="A0A517YYD1"/>
<evidence type="ECO:0000256" key="2">
    <source>
        <dbReference type="ARBA" id="ARBA00022692"/>
    </source>
</evidence>
<feature type="transmembrane region" description="Helical" evidence="5">
    <location>
        <begin position="95"/>
        <end position="117"/>
    </location>
</feature>
<proteinExistence type="predicted"/>
<dbReference type="GO" id="GO:0005886">
    <property type="term" value="C:plasma membrane"/>
    <property type="evidence" value="ECO:0007669"/>
    <property type="project" value="InterPro"/>
</dbReference>
<evidence type="ECO:0000256" key="1">
    <source>
        <dbReference type="ARBA" id="ARBA00022475"/>
    </source>
</evidence>
<accession>A0A517YYD1</accession>
<dbReference type="Pfam" id="PF10755">
    <property type="entry name" value="DUF2585"/>
    <property type="match status" value="1"/>
</dbReference>